<dbReference type="EMBL" id="FWXZ01000001">
    <property type="protein sequence ID" value="SMC39907.1"/>
    <property type="molecule type" value="Genomic_DNA"/>
</dbReference>
<accession>A0AC61PIJ9</accession>
<sequence>MKITFIGAAHQVTGSCTLVEWMDDRYFLVDYGMEQGENEYVRSELPVAPSRIEYVFLTHAHIDHSGLLPLLYKQGFRGAVYATPETANLCSIMLADSAHIQETDAAYETKKNLRHSGAVVEPLYTAEDAAGTMELFRPCLYGEVYMIDEGLSVRFTDAGHLLGSSFIEFFLEDRGIKKKLVCSGDVGNTDQPIINNPQQIKEADYLLIESTYGTRLHESVQAPVPALTEILRQTFSRGGTVIIPSFAVGRTQEILYFLREIKQNHMLPEFQSFPVYVDSPLANEATAVFLQCSKDCLDPATKEIMADGQNPIWFDGLNTIVSSEESKALNTDQTPKVIISSGGMCEGGRIRHHLKHNLWDKRNTILFAGYQANGTLGRIIYDGAATVKILGEEIDVNAQVALLAGISGHADRDGLINWVASFEQKPAVVFVNHGDDESCTGLAEAVCEKFSLQACAPYSGSEFDLLKGEWIRLTEPVYRQKQAGESVRDAAPRSRRDDVFRDLISAVKKLTVYAESLKGHSNSELKKLTKRILELTEK</sequence>
<protein>
    <submittedName>
        <fullName evidence="1">Metallo-beta-lactamase family protein</fullName>
    </submittedName>
</protein>
<reference evidence="1" key="1">
    <citation type="submission" date="2017-04" db="EMBL/GenBank/DDBJ databases">
        <authorList>
            <person name="Varghese N."/>
            <person name="Submissions S."/>
        </authorList>
    </citation>
    <scope>NUCLEOTIDE SEQUENCE</scope>
    <source>
        <strain evidence="1">WTE2008</strain>
    </source>
</reference>
<keyword evidence="2" id="KW-1185">Reference proteome</keyword>
<organism evidence="1 2">
    <name type="scientific">Aristaeella lactis</name>
    <dbReference type="NCBI Taxonomy" id="3046383"/>
    <lineage>
        <taxon>Bacteria</taxon>
        <taxon>Bacillati</taxon>
        <taxon>Bacillota</taxon>
        <taxon>Clostridia</taxon>
        <taxon>Eubacteriales</taxon>
        <taxon>Aristaeellaceae</taxon>
        <taxon>Aristaeella</taxon>
    </lineage>
</organism>
<dbReference type="Proteomes" id="UP000192328">
    <property type="component" value="Unassembled WGS sequence"/>
</dbReference>
<proteinExistence type="predicted"/>
<comment type="caution">
    <text evidence="1">The sequence shown here is derived from an EMBL/GenBank/DDBJ whole genome shotgun (WGS) entry which is preliminary data.</text>
</comment>
<evidence type="ECO:0000313" key="2">
    <source>
        <dbReference type="Proteomes" id="UP000192328"/>
    </source>
</evidence>
<gene>
    <name evidence="1" type="ORF">SAMN06297397_0637</name>
</gene>
<name>A0AC61PIJ9_9FIRM</name>
<evidence type="ECO:0000313" key="1">
    <source>
        <dbReference type="EMBL" id="SMC39907.1"/>
    </source>
</evidence>